<dbReference type="EMBL" id="BARW01026501">
    <property type="protein sequence ID" value="GAJ06143.1"/>
    <property type="molecule type" value="Genomic_DNA"/>
</dbReference>
<dbReference type="Gene3D" id="2.60.40.420">
    <property type="entry name" value="Cupredoxins - blue copper proteins"/>
    <property type="match status" value="1"/>
</dbReference>
<proteinExistence type="predicted"/>
<evidence type="ECO:0008006" key="2">
    <source>
        <dbReference type="Google" id="ProtNLM"/>
    </source>
</evidence>
<dbReference type="AlphaFoldDB" id="X1TLE9"/>
<dbReference type="InterPro" id="IPR008972">
    <property type="entry name" value="Cupredoxin"/>
</dbReference>
<comment type="caution">
    <text evidence="1">The sequence shown here is derived from an EMBL/GenBank/DDBJ whole genome shotgun (WGS) entry which is preliminary data.</text>
</comment>
<name>X1TLE9_9ZZZZ</name>
<gene>
    <name evidence="1" type="ORF">S12H4_43208</name>
</gene>
<reference evidence="1" key="1">
    <citation type="journal article" date="2014" name="Front. Microbiol.">
        <title>High frequency of phylogenetically diverse reductive dehalogenase-homologous genes in deep subseafloor sedimentary metagenomes.</title>
        <authorList>
            <person name="Kawai M."/>
            <person name="Futagami T."/>
            <person name="Toyoda A."/>
            <person name="Takaki Y."/>
            <person name="Nishi S."/>
            <person name="Hori S."/>
            <person name="Arai W."/>
            <person name="Tsubouchi T."/>
            <person name="Morono Y."/>
            <person name="Uchiyama I."/>
            <person name="Ito T."/>
            <person name="Fujiyama A."/>
            <person name="Inagaki F."/>
            <person name="Takami H."/>
        </authorList>
    </citation>
    <scope>NUCLEOTIDE SEQUENCE</scope>
    <source>
        <strain evidence="1">Expedition CK06-06</strain>
    </source>
</reference>
<accession>X1TLE9</accession>
<evidence type="ECO:0000313" key="1">
    <source>
        <dbReference type="EMBL" id="GAJ06143.1"/>
    </source>
</evidence>
<organism evidence="1">
    <name type="scientific">marine sediment metagenome</name>
    <dbReference type="NCBI Taxonomy" id="412755"/>
    <lineage>
        <taxon>unclassified sequences</taxon>
        <taxon>metagenomes</taxon>
        <taxon>ecological metagenomes</taxon>
    </lineage>
</organism>
<dbReference type="SUPFAM" id="SSF49503">
    <property type="entry name" value="Cupredoxins"/>
    <property type="match status" value="1"/>
</dbReference>
<protein>
    <recommendedName>
        <fullName evidence="2">Plastocyanin-like domain-containing protein</fullName>
    </recommendedName>
</protein>
<sequence length="185" mass="20311">MGLYGCLKKNVEKVKGKDVPNVAYKQGNNLVTYDTDVVLCFSEIDPALHNAVATGNYGPGKAMTSTINYQPKYFLINGQPYSSGLPPLPAGSPNQQVLIRFVNAGLETHVPVLQGFYMNVVAEDGYKYRYAREQYSLILPAHKTKDAIIIPTAVGTYPVYDRRLRLTNAGASPGGMLTYLNVTHH</sequence>